<dbReference type="PANTHER" id="PTHR16461">
    <property type="entry name" value="TOLL-INTERACTING PROTEIN"/>
    <property type="match status" value="1"/>
</dbReference>
<dbReference type="Gene3D" id="1.10.8.10">
    <property type="entry name" value="DNA helicase RuvA subunit, C-terminal domain"/>
    <property type="match status" value="1"/>
</dbReference>
<accession>A0A4V3XFK4</accession>
<evidence type="ECO:0000259" key="2">
    <source>
        <dbReference type="PROSITE" id="PS51140"/>
    </source>
</evidence>
<evidence type="ECO:0000256" key="1">
    <source>
        <dbReference type="SAM" id="MobiDB-lite"/>
    </source>
</evidence>
<feature type="region of interest" description="Disordered" evidence="1">
    <location>
        <begin position="155"/>
        <end position="195"/>
    </location>
</feature>
<proteinExistence type="predicted"/>
<gene>
    <name evidence="3" type="ORF">EW146_g3021</name>
</gene>
<feature type="region of interest" description="Disordered" evidence="1">
    <location>
        <begin position="229"/>
        <end position="384"/>
    </location>
</feature>
<dbReference type="PROSITE" id="PS51140">
    <property type="entry name" value="CUE"/>
    <property type="match status" value="1"/>
</dbReference>
<dbReference type="OrthoDB" id="9942608at2759"/>
<dbReference type="PANTHER" id="PTHR16461:SF5">
    <property type="entry name" value="TOLL-INTERACTING PROTEIN"/>
    <property type="match status" value="1"/>
</dbReference>
<reference evidence="3 4" key="1">
    <citation type="submission" date="2019-02" db="EMBL/GenBank/DDBJ databases">
        <title>Genome sequencing of the rare red list fungi Bondarzewia mesenterica.</title>
        <authorList>
            <person name="Buettner E."/>
            <person name="Kellner H."/>
        </authorList>
    </citation>
    <scope>NUCLEOTIDE SEQUENCE [LARGE SCALE GENOMIC DNA]</scope>
    <source>
        <strain evidence="3 4">DSM 108281</strain>
    </source>
</reference>
<name>A0A4V3XFK4_9AGAM</name>
<keyword evidence="4" id="KW-1185">Reference proteome</keyword>
<dbReference type="GO" id="GO:0031624">
    <property type="term" value="F:ubiquitin conjugating enzyme binding"/>
    <property type="evidence" value="ECO:0007669"/>
    <property type="project" value="TreeGrafter"/>
</dbReference>
<dbReference type="Proteomes" id="UP000310158">
    <property type="component" value="Unassembled WGS sequence"/>
</dbReference>
<organism evidence="3 4">
    <name type="scientific">Bondarzewia mesenterica</name>
    <dbReference type="NCBI Taxonomy" id="1095465"/>
    <lineage>
        <taxon>Eukaryota</taxon>
        <taxon>Fungi</taxon>
        <taxon>Dikarya</taxon>
        <taxon>Basidiomycota</taxon>
        <taxon>Agaricomycotina</taxon>
        <taxon>Agaricomycetes</taxon>
        <taxon>Russulales</taxon>
        <taxon>Bondarzewiaceae</taxon>
        <taxon>Bondarzewia</taxon>
    </lineage>
</organism>
<dbReference type="Pfam" id="PF02845">
    <property type="entry name" value="CUE"/>
    <property type="match status" value="1"/>
</dbReference>
<sequence length="384" mass="41553">MTSTTPTLPQTPPPPGYSLDPDNETTRTNPPTESTPAAVSSNEALVANPTSPPQIAPETQTSAEGDQRAPTPPPRPQEDEFANPQIASLHAIFPDFDAALLQSVLESVGADQDRAVDVLLGMSDPDYVPAAQEQAAPRSQTELDEEFARQLMLEEQQQQGYSQWQLSDPSQGQSFPYEARTGARLPPGQVSPGRDTLTEVQEQFNKFAESGKRTFSSIVSKVKAKVQEFDQQRNGQGPAGTQPTWGSSSTAGQTGLDRHAQQAYYAPSGDYEEPYPIQPLQGYDISTPSIITLSNQSTAPVRDPAQTTSSFIPASTDTPPPPATNSGRPAPNIDPGKVGLLPKRPVSLIRPSDPQALAQNKAHEEDQPEELEYMENPFEENVRE</sequence>
<feature type="compositionally biased region" description="Polar residues" evidence="1">
    <location>
        <begin position="232"/>
        <end position="253"/>
    </location>
</feature>
<dbReference type="AlphaFoldDB" id="A0A4V3XFK4"/>
<dbReference type="GO" id="GO:0043130">
    <property type="term" value="F:ubiquitin binding"/>
    <property type="evidence" value="ECO:0007669"/>
    <property type="project" value="InterPro"/>
</dbReference>
<dbReference type="InterPro" id="IPR003892">
    <property type="entry name" value="CUE"/>
</dbReference>
<feature type="domain" description="CUE" evidence="2">
    <location>
        <begin position="81"/>
        <end position="124"/>
    </location>
</feature>
<feature type="compositionally biased region" description="Polar residues" evidence="1">
    <location>
        <begin position="284"/>
        <end position="312"/>
    </location>
</feature>
<dbReference type="SUPFAM" id="SSF46934">
    <property type="entry name" value="UBA-like"/>
    <property type="match status" value="1"/>
</dbReference>
<dbReference type="InterPro" id="IPR009060">
    <property type="entry name" value="UBA-like_sf"/>
</dbReference>
<protein>
    <recommendedName>
        <fullName evidence="2">CUE domain-containing protein</fullName>
    </recommendedName>
</protein>
<dbReference type="CDD" id="cd14279">
    <property type="entry name" value="CUE"/>
    <property type="match status" value="1"/>
</dbReference>
<dbReference type="GO" id="GO:0005737">
    <property type="term" value="C:cytoplasm"/>
    <property type="evidence" value="ECO:0007669"/>
    <property type="project" value="TreeGrafter"/>
</dbReference>
<feature type="compositionally biased region" description="Low complexity" evidence="1">
    <location>
        <begin position="156"/>
        <end position="165"/>
    </location>
</feature>
<feature type="region of interest" description="Disordered" evidence="1">
    <location>
        <begin position="1"/>
        <end position="86"/>
    </location>
</feature>
<evidence type="ECO:0000313" key="4">
    <source>
        <dbReference type="Proteomes" id="UP000310158"/>
    </source>
</evidence>
<dbReference type="GO" id="GO:0006511">
    <property type="term" value="P:ubiquitin-dependent protein catabolic process"/>
    <property type="evidence" value="ECO:0007669"/>
    <property type="project" value="TreeGrafter"/>
</dbReference>
<feature type="compositionally biased region" description="Polar residues" evidence="1">
    <location>
        <begin position="26"/>
        <end position="43"/>
    </location>
</feature>
<comment type="caution">
    <text evidence="3">The sequence shown here is derived from an EMBL/GenBank/DDBJ whole genome shotgun (WGS) entry which is preliminary data.</text>
</comment>
<dbReference type="EMBL" id="SGPL01000094">
    <property type="protein sequence ID" value="THH17883.1"/>
    <property type="molecule type" value="Genomic_DNA"/>
</dbReference>
<evidence type="ECO:0000313" key="3">
    <source>
        <dbReference type="EMBL" id="THH17883.1"/>
    </source>
</evidence>